<proteinExistence type="predicted"/>
<dbReference type="OrthoDB" id="426600at2"/>
<evidence type="ECO:0000313" key="1">
    <source>
        <dbReference type="EMBL" id="ACK69458.1"/>
    </source>
</evidence>
<dbReference type="Proteomes" id="UP000002384">
    <property type="component" value="Chromosome"/>
</dbReference>
<evidence type="ECO:0000313" key="2">
    <source>
        <dbReference type="Proteomes" id="UP000002384"/>
    </source>
</evidence>
<organism evidence="1 2">
    <name type="scientific">Gloeothece citriformis (strain PCC 7424)</name>
    <name type="common">Cyanothece sp. (strain PCC 7424)</name>
    <dbReference type="NCBI Taxonomy" id="65393"/>
    <lineage>
        <taxon>Bacteria</taxon>
        <taxon>Bacillati</taxon>
        <taxon>Cyanobacteriota</taxon>
        <taxon>Cyanophyceae</taxon>
        <taxon>Oscillatoriophycideae</taxon>
        <taxon>Chroococcales</taxon>
        <taxon>Aphanothecaceae</taxon>
        <taxon>Gloeothece</taxon>
        <taxon>Gloeothece citriformis</taxon>
    </lineage>
</organism>
<dbReference type="RefSeq" id="WP_012598405.1">
    <property type="nucleotide sequence ID" value="NC_011729.1"/>
</dbReference>
<sequence length="87" mass="10006">MNSSILRQVWTVVEESQAHGLLSLPDQDLVNQLLERLQEKEFLSTEDSKKIRGYLSSRTPLIRDLAQARLKEIQVHLGIDQQPQVIN</sequence>
<dbReference type="EMBL" id="CP001291">
    <property type="protein sequence ID" value="ACK69458.1"/>
    <property type="molecule type" value="Genomic_DNA"/>
</dbReference>
<protein>
    <submittedName>
        <fullName evidence="1">Uncharacterized protein</fullName>
    </submittedName>
</protein>
<accession>B7KIQ2</accession>
<dbReference type="eggNOG" id="ENOG50320EX">
    <property type="taxonomic scope" value="Bacteria"/>
</dbReference>
<dbReference type="STRING" id="65393.PCC7424_1004"/>
<dbReference type="KEGG" id="cyc:PCC7424_1004"/>
<dbReference type="AlphaFoldDB" id="B7KIQ2"/>
<gene>
    <name evidence="1" type="ordered locus">PCC7424_1004</name>
</gene>
<name>B7KIQ2_GLOC7</name>
<keyword evidence="2" id="KW-1185">Reference proteome</keyword>
<dbReference type="HOGENOM" id="CLU_183003_0_0_3"/>
<reference evidence="2" key="1">
    <citation type="journal article" date="2011" name="MBio">
        <title>Novel metabolic attributes of the genus Cyanothece, comprising a group of unicellular nitrogen-fixing Cyanobacteria.</title>
        <authorList>
            <person name="Bandyopadhyay A."/>
            <person name="Elvitigala T."/>
            <person name="Welsh E."/>
            <person name="Stockel J."/>
            <person name="Liberton M."/>
            <person name="Min H."/>
            <person name="Sherman L.A."/>
            <person name="Pakrasi H.B."/>
        </authorList>
    </citation>
    <scope>NUCLEOTIDE SEQUENCE [LARGE SCALE GENOMIC DNA]</scope>
    <source>
        <strain evidence="2">PCC 7424</strain>
    </source>
</reference>